<dbReference type="InParanoid" id="K2RRR6"/>
<evidence type="ECO:0000313" key="1">
    <source>
        <dbReference type="EMBL" id="EKG17403.1"/>
    </source>
</evidence>
<dbReference type="HOGENOM" id="CLU_1938560_0_0_1"/>
<reference evidence="1 2" key="1">
    <citation type="journal article" date="2012" name="BMC Genomics">
        <title>Tools to kill: Genome of one of the most destructive plant pathogenic fungi Macrophomina phaseolina.</title>
        <authorList>
            <person name="Islam M.S."/>
            <person name="Haque M.S."/>
            <person name="Islam M.M."/>
            <person name="Emdad E.M."/>
            <person name="Halim A."/>
            <person name="Hossen Q.M.M."/>
            <person name="Hossain M.Z."/>
            <person name="Ahmed B."/>
            <person name="Rahim S."/>
            <person name="Rahman M.S."/>
            <person name="Alam M.M."/>
            <person name="Hou S."/>
            <person name="Wan X."/>
            <person name="Saito J.A."/>
            <person name="Alam M."/>
        </authorList>
    </citation>
    <scope>NUCLEOTIDE SEQUENCE [LARGE SCALE GENOMIC DNA]</scope>
    <source>
        <strain evidence="1 2">MS6</strain>
    </source>
</reference>
<evidence type="ECO:0000313" key="2">
    <source>
        <dbReference type="Proteomes" id="UP000007129"/>
    </source>
</evidence>
<dbReference type="AlphaFoldDB" id="K2RRR6"/>
<proteinExistence type="predicted"/>
<dbReference type="EMBL" id="AHHD01000248">
    <property type="protein sequence ID" value="EKG17403.1"/>
    <property type="molecule type" value="Genomic_DNA"/>
</dbReference>
<name>K2RRR6_MACPH</name>
<accession>K2RRR6</accession>
<organism evidence="1 2">
    <name type="scientific">Macrophomina phaseolina (strain MS6)</name>
    <name type="common">Charcoal rot fungus</name>
    <dbReference type="NCBI Taxonomy" id="1126212"/>
    <lineage>
        <taxon>Eukaryota</taxon>
        <taxon>Fungi</taxon>
        <taxon>Dikarya</taxon>
        <taxon>Ascomycota</taxon>
        <taxon>Pezizomycotina</taxon>
        <taxon>Dothideomycetes</taxon>
        <taxon>Dothideomycetes incertae sedis</taxon>
        <taxon>Botryosphaeriales</taxon>
        <taxon>Botryosphaeriaceae</taxon>
        <taxon>Macrophomina</taxon>
    </lineage>
</organism>
<protein>
    <submittedName>
        <fullName evidence="1">Uncharacterized protein</fullName>
    </submittedName>
</protein>
<comment type="caution">
    <text evidence="1">The sequence shown here is derived from an EMBL/GenBank/DDBJ whole genome shotgun (WGS) entry which is preliminary data.</text>
</comment>
<sequence>MVRRPRRLGRRGRLKRPGMAGGFWLLRLKRMCLPAFAQVRRRIGMVQGLRRVEVFVRPGSISFRLPKMCFGTRRLGRKRSWYPLVPSYGGVGKSSLDPNRNLSELNQPTESLMSNLRSGETACDIEIEGR</sequence>
<gene>
    <name evidence="1" type="ORF">MPH_05334</name>
</gene>
<dbReference type="VEuPathDB" id="FungiDB:MPH_05334"/>
<dbReference type="Proteomes" id="UP000007129">
    <property type="component" value="Unassembled WGS sequence"/>
</dbReference>